<evidence type="ECO:0000256" key="11">
    <source>
        <dbReference type="ARBA" id="ARBA00022989"/>
    </source>
</evidence>
<dbReference type="UniPathway" id="UPA00378"/>
<comment type="pathway">
    <text evidence="4">Protein modification; protein glycosylation.</text>
</comment>
<dbReference type="PANTHER" id="PTHR13872">
    <property type="entry name" value="DOLICHYL-DIPHOSPHOOLIGOSACCHARIDE--PROTEIN GLYCOSYLTRANSFERASE SUBUNIT"/>
    <property type="match status" value="1"/>
</dbReference>
<dbReference type="GO" id="GO:0018279">
    <property type="term" value="P:protein N-linked glycosylation via asparagine"/>
    <property type="evidence" value="ECO:0007669"/>
    <property type="project" value="TreeGrafter"/>
</dbReference>
<keyword evidence="10" id="KW-0460">Magnesium</keyword>
<keyword evidence="9" id="KW-0479">Metal-binding</keyword>
<dbReference type="GO" id="GO:0016020">
    <property type="term" value="C:membrane"/>
    <property type="evidence" value="ECO:0007669"/>
    <property type="project" value="InterPro"/>
</dbReference>
<dbReference type="PANTHER" id="PTHR13872:SF1">
    <property type="entry name" value="DOLICHYL-DIPHOSPHOOLIGOSACCHARIDE--PROTEIN GLYCOSYLTRANSFERASE SUBUNIT STT3B"/>
    <property type="match status" value="1"/>
</dbReference>
<evidence type="ECO:0000313" key="15">
    <source>
        <dbReference type="EMBL" id="CAD7413485.1"/>
    </source>
</evidence>
<evidence type="ECO:0000256" key="13">
    <source>
        <dbReference type="ARBA" id="ARBA00023211"/>
    </source>
</evidence>
<comment type="subcellular location">
    <subcellularLocation>
        <location evidence="3">Endomembrane system</location>
        <topology evidence="3">Multi-pass membrane protein</topology>
    </subcellularLocation>
</comment>
<dbReference type="AlphaFoldDB" id="A0A7R9H9Y3"/>
<evidence type="ECO:0000256" key="9">
    <source>
        <dbReference type="ARBA" id="ARBA00022723"/>
    </source>
</evidence>
<evidence type="ECO:0000256" key="6">
    <source>
        <dbReference type="ARBA" id="ARBA00022676"/>
    </source>
</evidence>
<evidence type="ECO:0000256" key="7">
    <source>
        <dbReference type="ARBA" id="ARBA00022679"/>
    </source>
</evidence>
<keyword evidence="7" id="KW-0808">Transferase</keyword>
<keyword evidence="13" id="KW-0464">Manganese</keyword>
<keyword evidence="11" id="KW-1133">Transmembrane helix</keyword>
<dbReference type="GO" id="GO:0046872">
    <property type="term" value="F:metal ion binding"/>
    <property type="evidence" value="ECO:0007669"/>
    <property type="project" value="UniProtKB-KW"/>
</dbReference>
<evidence type="ECO:0000256" key="1">
    <source>
        <dbReference type="ARBA" id="ARBA00001936"/>
    </source>
</evidence>
<proteinExistence type="inferred from homology"/>
<accession>A0A7R9H9Y3</accession>
<evidence type="ECO:0000256" key="8">
    <source>
        <dbReference type="ARBA" id="ARBA00022692"/>
    </source>
</evidence>
<evidence type="ECO:0000256" key="12">
    <source>
        <dbReference type="ARBA" id="ARBA00023136"/>
    </source>
</evidence>
<evidence type="ECO:0000256" key="10">
    <source>
        <dbReference type="ARBA" id="ARBA00022842"/>
    </source>
</evidence>
<dbReference type="GO" id="GO:0043687">
    <property type="term" value="P:post-translational protein modification"/>
    <property type="evidence" value="ECO:0007669"/>
    <property type="project" value="TreeGrafter"/>
</dbReference>
<dbReference type="GO" id="GO:0004579">
    <property type="term" value="F:dolichyl-diphosphooligosaccharide-protein glycotransferase activity"/>
    <property type="evidence" value="ECO:0007669"/>
    <property type="project" value="TreeGrafter"/>
</dbReference>
<comment type="similarity">
    <text evidence="5">Belongs to the STT3 family.</text>
</comment>
<keyword evidence="6" id="KW-0328">Glycosyltransferase</keyword>
<protein>
    <recommendedName>
        <fullName evidence="16">Dolichyl-diphosphooligosaccharide--protein glycosyltransferase subunit STT3B</fullName>
    </recommendedName>
</protein>
<evidence type="ECO:0000256" key="4">
    <source>
        <dbReference type="ARBA" id="ARBA00004922"/>
    </source>
</evidence>
<keyword evidence="8" id="KW-0812">Transmembrane</keyword>
<dbReference type="Gene3D" id="3.40.50.12610">
    <property type="match status" value="1"/>
</dbReference>
<evidence type="ECO:0000256" key="5">
    <source>
        <dbReference type="ARBA" id="ARBA00010810"/>
    </source>
</evidence>
<evidence type="ECO:0000256" key="14">
    <source>
        <dbReference type="SAM" id="MobiDB-lite"/>
    </source>
</evidence>
<keyword evidence="12" id="KW-0472">Membrane</keyword>
<name>A0A7R9H9Y3_TIMPO</name>
<comment type="cofactor">
    <cofactor evidence="2">
        <name>Mg(2+)</name>
        <dbReference type="ChEBI" id="CHEBI:18420"/>
    </cofactor>
</comment>
<organism evidence="15">
    <name type="scientific">Timema poppense</name>
    <name type="common">Walking stick</name>
    <dbReference type="NCBI Taxonomy" id="170557"/>
    <lineage>
        <taxon>Eukaryota</taxon>
        <taxon>Metazoa</taxon>
        <taxon>Ecdysozoa</taxon>
        <taxon>Arthropoda</taxon>
        <taxon>Hexapoda</taxon>
        <taxon>Insecta</taxon>
        <taxon>Pterygota</taxon>
        <taxon>Neoptera</taxon>
        <taxon>Polyneoptera</taxon>
        <taxon>Phasmatodea</taxon>
        <taxon>Timematodea</taxon>
        <taxon>Timematoidea</taxon>
        <taxon>Timematidae</taxon>
        <taxon>Timema</taxon>
    </lineage>
</organism>
<sequence length="238" mass="27573">MLCGMVQEKNKYSPPFFNCGHGHVVAMALLINNTRNLHFLPNLTQHLLRVGKAMSSNESQAYKIMVSLDVDYVLVIFGGVIGYSGDDINKFLWMVRIAEGEHPKDIRESDYFTDRGEFRVDAEGTPTLLNCLMYKLSYYKFGEFKMDYRSPAGFDRTRNAIIGNKNFELTYLEEAYTTEHWLVRIYKVKKPDEFNRPRIPVTERKIKRTKLFISKKTNKRKKGAIKNKPVVVKGRKAS</sequence>
<dbReference type="GO" id="GO:0012505">
    <property type="term" value="C:endomembrane system"/>
    <property type="evidence" value="ECO:0007669"/>
    <property type="project" value="UniProtKB-SubCell"/>
</dbReference>
<dbReference type="InterPro" id="IPR003674">
    <property type="entry name" value="Oligo_trans_STT3"/>
</dbReference>
<reference evidence="15" key="1">
    <citation type="submission" date="2020-11" db="EMBL/GenBank/DDBJ databases">
        <authorList>
            <person name="Tran Van P."/>
        </authorList>
    </citation>
    <scope>NUCLEOTIDE SEQUENCE</scope>
</reference>
<evidence type="ECO:0008006" key="16">
    <source>
        <dbReference type="Google" id="ProtNLM"/>
    </source>
</evidence>
<feature type="region of interest" description="Disordered" evidence="14">
    <location>
        <begin position="217"/>
        <end position="238"/>
    </location>
</feature>
<gene>
    <name evidence="15" type="ORF">TPSB3V08_LOCUS9049</name>
</gene>
<evidence type="ECO:0000256" key="2">
    <source>
        <dbReference type="ARBA" id="ARBA00001946"/>
    </source>
</evidence>
<comment type="cofactor">
    <cofactor evidence="1">
        <name>Mn(2+)</name>
        <dbReference type="ChEBI" id="CHEBI:29035"/>
    </cofactor>
</comment>
<evidence type="ECO:0000256" key="3">
    <source>
        <dbReference type="ARBA" id="ARBA00004127"/>
    </source>
</evidence>
<dbReference type="EMBL" id="OD006913">
    <property type="protein sequence ID" value="CAD7413485.1"/>
    <property type="molecule type" value="Genomic_DNA"/>
</dbReference>